<reference evidence="1 2" key="1">
    <citation type="submission" date="2018-11" db="EMBL/GenBank/DDBJ databases">
        <title>Novel bacteria species description.</title>
        <authorList>
            <person name="Han J.-H."/>
        </authorList>
    </citation>
    <scope>NUCLEOTIDE SEQUENCE [LARGE SCALE GENOMIC DNA]</scope>
    <source>
        <strain evidence="1 2">KCTC23259</strain>
    </source>
</reference>
<dbReference type="Pfam" id="PF10670">
    <property type="entry name" value="DUF4198"/>
    <property type="match status" value="1"/>
</dbReference>
<dbReference type="EMBL" id="RJUF01000195">
    <property type="protein sequence ID" value="MCP9766188.1"/>
    <property type="molecule type" value="Genomic_DNA"/>
</dbReference>
<evidence type="ECO:0000313" key="2">
    <source>
        <dbReference type="Proteomes" id="UP001204144"/>
    </source>
</evidence>
<name>A0AAE3H7F0_9BACT</name>
<gene>
    <name evidence="1" type="ORF">EGI31_24890</name>
</gene>
<dbReference type="RefSeq" id="WP_255039895.1">
    <property type="nucleotide sequence ID" value="NZ_RJUF01000195.1"/>
</dbReference>
<dbReference type="InterPro" id="IPR019613">
    <property type="entry name" value="DUF4198"/>
</dbReference>
<sequence>MRKKLTLIFALFFTGLFAHEFWLMPSKFRLAVNETIDLRLYVGEDFTGEIWANRIKRLLNLKIHSKSGIRDLTNQAIQSDSLPIPVKFTTEGTHLLSMASKNSFIGLEADKFNDYLEEDGIENIYELRKKNGQINKASREFYSRCAKSIVQVGNKTDDSYKKNTGMPLEIIALKNPYLLKVGQEMQVKVLYKNQPFANKMILAWHKTDTQKTTHQKLRTDKNGVLTLILDKNGYWMISTVHMIELKNNPEADYQSYWGNLTFEL</sequence>
<comment type="caution">
    <text evidence="1">The sequence shown here is derived from an EMBL/GenBank/DDBJ whole genome shotgun (WGS) entry which is preliminary data.</text>
</comment>
<proteinExistence type="predicted"/>
<accession>A0AAE3H7F0</accession>
<keyword evidence="2" id="KW-1185">Reference proteome</keyword>
<evidence type="ECO:0000313" key="1">
    <source>
        <dbReference type="EMBL" id="MCP9766188.1"/>
    </source>
</evidence>
<dbReference type="AlphaFoldDB" id="A0AAE3H7F0"/>
<dbReference type="Proteomes" id="UP001204144">
    <property type="component" value="Unassembled WGS sequence"/>
</dbReference>
<organism evidence="1 2">
    <name type="scientific">Lacihabitans soyangensis</name>
    <dbReference type="NCBI Taxonomy" id="869394"/>
    <lineage>
        <taxon>Bacteria</taxon>
        <taxon>Pseudomonadati</taxon>
        <taxon>Bacteroidota</taxon>
        <taxon>Cytophagia</taxon>
        <taxon>Cytophagales</taxon>
        <taxon>Leadbetterellaceae</taxon>
        <taxon>Lacihabitans</taxon>
    </lineage>
</organism>
<protein>
    <submittedName>
        <fullName evidence="1">DUF4198 domain-containing protein</fullName>
    </submittedName>
</protein>